<dbReference type="InterPro" id="IPR050601">
    <property type="entry name" value="CPA3_antiporter_subunitC"/>
</dbReference>
<evidence type="ECO:0000256" key="3">
    <source>
        <dbReference type="ARBA" id="ARBA00022692"/>
    </source>
</evidence>
<evidence type="ECO:0000256" key="1">
    <source>
        <dbReference type="ARBA" id="ARBA00004651"/>
    </source>
</evidence>
<comment type="caution">
    <text evidence="7">The sequence shown here is derived from an EMBL/GenBank/DDBJ whole genome shotgun (WGS) entry which is preliminary data.</text>
</comment>
<dbReference type="EMBL" id="NBVN01000004">
    <property type="protein sequence ID" value="PUA32572.1"/>
    <property type="molecule type" value="Genomic_DNA"/>
</dbReference>
<organism evidence="7 8">
    <name type="scientific">Zestosphaera tikiterensis</name>
    <dbReference type="NCBI Taxonomy" id="1973259"/>
    <lineage>
        <taxon>Archaea</taxon>
        <taxon>Thermoproteota</taxon>
        <taxon>Thermoprotei</taxon>
        <taxon>Desulfurococcales</taxon>
        <taxon>Desulfurococcaceae</taxon>
        <taxon>Zestosphaera</taxon>
    </lineage>
</organism>
<keyword evidence="5 6" id="KW-0472">Membrane</keyword>
<dbReference type="Pfam" id="PF00420">
    <property type="entry name" value="Oxidored_q2"/>
    <property type="match status" value="1"/>
</dbReference>
<protein>
    <recommendedName>
        <fullName evidence="9">Na+/H+ antiporter subunit C</fullName>
    </recommendedName>
</protein>
<gene>
    <name evidence="7" type="ORF">B7O98_05840</name>
</gene>
<evidence type="ECO:0000313" key="8">
    <source>
        <dbReference type="Proteomes" id="UP000244093"/>
    </source>
</evidence>
<feature type="transmembrane region" description="Helical" evidence="6">
    <location>
        <begin position="87"/>
        <end position="111"/>
    </location>
</feature>
<sequence>MYFYAVLFLTMLVAIYGIAVKPNMLKKIIMLSILSDAANVLAVVMGYRANASSPPVYPGYTFEVVDYPSKDAIVSFVNSAVDPIPQVLVVTAIVIGLAVLVFLSSILILIYRKYRTLDVRRLSSLIKEGGEWIE</sequence>
<feature type="transmembrane region" description="Helical" evidence="6">
    <location>
        <begin position="6"/>
        <end position="21"/>
    </location>
</feature>
<accession>A0A2R7Y6S5</accession>
<dbReference type="Proteomes" id="UP000244093">
    <property type="component" value="Unassembled WGS sequence"/>
</dbReference>
<dbReference type="PANTHER" id="PTHR34583">
    <property type="entry name" value="ANTIPORTER SUBUNIT MNHC2-RELATED"/>
    <property type="match status" value="1"/>
</dbReference>
<keyword evidence="4 6" id="KW-1133">Transmembrane helix</keyword>
<keyword evidence="2" id="KW-1003">Cell membrane</keyword>
<evidence type="ECO:0000256" key="2">
    <source>
        <dbReference type="ARBA" id="ARBA00022475"/>
    </source>
</evidence>
<proteinExistence type="predicted"/>
<dbReference type="InterPro" id="IPR039428">
    <property type="entry name" value="NUOK/Mnh_C1-like"/>
</dbReference>
<evidence type="ECO:0000256" key="6">
    <source>
        <dbReference type="SAM" id="Phobius"/>
    </source>
</evidence>
<evidence type="ECO:0000313" key="7">
    <source>
        <dbReference type="EMBL" id="PUA32572.1"/>
    </source>
</evidence>
<evidence type="ECO:0000256" key="5">
    <source>
        <dbReference type="ARBA" id="ARBA00023136"/>
    </source>
</evidence>
<evidence type="ECO:0000256" key="4">
    <source>
        <dbReference type="ARBA" id="ARBA00022989"/>
    </source>
</evidence>
<dbReference type="GO" id="GO:0005886">
    <property type="term" value="C:plasma membrane"/>
    <property type="evidence" value="ECO:0007669"/>
    <property type="project" value="UniProtKB-SubCell"/>
</dbReference>
<reference evidence="7 8" key="1">
    <citation type="journal article" date="2018" name="Syst. Appl. Microbiol.">
        <title>A new symbiotic nanoarchaeote (Candidatus Nanoclepta minutus) and its host (Zestosphaera tikiterensis gen. nov., sp. nov.) from a New Zealand hot spring.</title>
        <authorList>
            <person name="St John E."/>
            <person name="Liu Y."/>
            <person name="Podar M."/>
            <person name="Stott M.B."/>
            <person name="Meneghin J."/>
            <person name="Chen Z."/>
            <person name="Lagutin K."/>
            <person name="Mitchell K."/>
            <person name="Reysenbach A.L."/>
        </authorList>
    </citation>
    <scope>NUCLEOTIDE SEQUENCE [LARGE SCALE GENOMIC DNA]</scope>
    <source>
        <strain evidence="7">NZ3</strain>
    </source>
</reference>
<dbReference type="AlphaFoldDB" id="A0A2R7Y6S5"/>
<dbReference type="Gene3D" id="1.10.287.3510">
    <property type="match status" value="1"/>
</dbReference>
<dbReference type="PANTHER" id="PTHR34583:SF2">
    <property type="entry name" value="ANTIPORTER SUBUNIT MNHC2-RELATED"/>
    <property type="match status" value="1"/>
</dbReference>
<keyword evidence="3 6" id="KW-0812">Transmembrane</keyword>
<name>A0A2R7Y6S5_9CREN</name>
<comment type="subcellular location">
    <subcellularLocation>
        <location evidence="1">Cell membrane</location>
        <topology evidence="1">Multi-pass membrane protein</topology>
    </subcellularLocation>
</comment>
<evidence type="ECO:0008006" key="9">
    <source>
        <dbReference type="Google" id="ProtNLM"/>
    </source>
</evidence>